<keyword evidence="7" id="KW-0067">ATP-binding</keyword>
<keyword evidence="3" id="KW-0597">Phosphoprotein</keyword>
<sequence>MNGQTERDGPWQGLNKGAHVLYVYNEKEKYLANLLKFVIESIESEEAILLIEEKSVIENVIQSLESMGKQAGYPNFIHAEIIDFYLADGGFDFGSAEKLDHMLLPFFKEGLPVRTWGALPIIDSKSSLDHLKNYECNCDSYILKNKLLSVCAYNGLMLPAYLQNELLKVHSHLMTDTSFSLSPLYESRTSSPFSLKEIGRLLVLDKQNKKNLQMNALLMKEKSIRTAKQDTELQSEDRIRSVIDHLPIPIIIQKESQILYQNEIARIQFLDAKTCADGQLTAFFKIYNRSDDSSSSKNLSHKFQSEERGERNFLINSVTLIVGEGMATLHSFVDITHEKENEMLMIRSEKMNIVGELSASIAHELRNPLTAVKGFFQMLQDMYEGSSMYFEVIEEELSRIEQISSELLTLAKPHSENRGMYNVVRLIEDVVTLLTPQANMKNIELIQESALGDLWAECENTKIKQVFINLVKNAIESMDQSGSIKLQTSRTGESIQVQIIDEGKGMPEEALKKLGEPFYTTKEKGTGLGLMVCFQIIESHGGTLKAESKIDQGTTFTITLPAKEERIIA</sequence>
<evidence type="ECO:0000256" key="3">
    <source>
        <dbReference type="ARBA" id="ARBA00022553"/>
    </source>
</evidence>
<accession>A0A5D4RAR8</accession>
<dbReference type="SUPFAM" id="SSF47384">
    <property type="entry name" value="Homodimeric domain of signal transducing histidine kinase"/>
    <property type="match status" value="1"/>
</dbReference>
<dbReference type="InterPro" id="IPR025847">
    <property type="entry name" value="MEDS_domain"/>
</dbReference>
<evidence type="ECO:0000313" key="11">
    <source>
        <dbReference type="Proteomes" id="UP000322139"/>
    </source>
</evidence>
<dbReference type="InterPro" id="IPR003661">
    <property type="entry name" value="HisK_dim/P_dom"/>
</dbReference>
<dbReference type="PRINTS" id="PR00344">
    <property type="entry name" value="BCTRLSENSOR"/>
</dbReference>
<dbReference type="GO" id="GO:0000155">
    <property type="term" value="F:phosphorelay sensor kinase activity"/>
    <property type="evidence" value="ECO:0007669"/>
    <property type="project" value="InterPro"/>
</dbReference>
<dbReference type="RefSeq" id="WP_148974677.1">
    <property type="nucleotide sequence ID" value="NZ_VTER01000005.1"/>
</dbReference>
<keyword evidence="6" id="KW-0418">Kinase</keyword>
<keyword evidence="8" id="KW-0902">Two-component regulatory system</keyword>
<dbReference type="SMART" id="SM00387">
    <property type="entry name" value="HATPase_c"/>
    <property type="match status" value="1"/>
</dbReference>
<dbReference type="InterPro" id="IPR036890">
    <property type="entry name" value="HATPase_C_sf"/>
</dbReference>
<evidence type="ECO:0000256" key="8">
    <source>
        <dbReference type="ARBA" id="ARBA00023012"/>
    </source>
</evidence>
<dbReference type="PANTHER" id="PTHR43065">
    <property type="entry name" value="SENSOR HISTIDINE KINASE"/>
    <property type="match status" value="1"/>
</dbReference>
<name>A0A5D4RAR8_9BACI</name>
<evidence type="ECO:0000256" key="1">
    <source>
        <dbReference type="ARBA" id="ARBA00000085"/>
    </source>
</evidence>
<comment type="catalytic activity">
    <reaction evidence="1">
        <text>ATP + protein L-histidine = ADP + protein N-phospho-L-histidine.</text>
        <dbReference type="EC" id="2.7.13.3"/>
    </reaction>
</comment>
<comment type="caution">
    <text evidence="10">The sequence shown here is derived from an EMBL/GenBank/DDBJ whole genome shotgun (WGS) entry which is preliminary data.</text>
</comment>
<dbReference type="SMART" id="SM00388">
    <property type="entry name" value="HisKA"/>
    <property type="match status" value="1"/>
</dbReference>
<dbReference type="Pfam" id="PF14417">
    <property type="entry name" value="MEDS"/>
    <property type="match status" value="1"/>
</dbReference>
<dbReference type="Gene3D" id="3.30.565.10">
    <property type="entry name" value="Histidine kinase-like ATPase, C-terminal domain"/>
    <property type="match status" value="1"/>
</dbReference>
<dbReference type="InterPro" id="IPR003594">
    <property type="entry name" value="HATPase_dom"/>
</dbReference>
<evidence type="ECO:0000313" key="10">
    <source>
        <dbReference type="EMBL" id="TYS48495.1"/>
    </source>
</evidence>
<dbReference type="AlphaFoldDB" id="A0A5D4RAR8"/>
<dbReference type="CDD" id="cd00075">
    <property type="entry name" value="HATPase"/>
    <property type="match status" value="1"/>
</dbReference>
<dbReference type="Proteomes" id="UP000322139">
    <property type="component" value="Unassembled WGS sequence"/>
</dbReference>
<reference evidence="10 11" key="1">
    <citation type="submission" date="2019-08" db="EMBL/GenBank/DDBJ databases">
        <title>Bacillus genomes from the desert of Cuatro Cienegas, Coahuila.</title>
        <authorList>
            <person name="Olmedo-Alvarez G."/>
        </authorList>
    </citation>
    <scope>NUCLEOTIDE SEQUENCE [LARGE SCALE GENOMIC DNA]</scope>
    <source>
        <strain evidence="10 11">CH446_14T</strain>
    </source>
</reference>
<evidence type="ECO:0000256" key="6">
    <source>
        <dbReference type="ARBA" id="ARBA00022777"/>
    </source>
</evidence>
<dbReference type="GO" id="GO:0005524">
    <property type="term" value="F:ATP binding"/>
    <property type="evidence" value="ECO:0007669"/>
    <property type="project" value="UniProtKB-KW"/>
</dbReference>
<keyword evidence="5" id="KW-0547">Nucleotide-binding</keyword>
<proteinExistence type="predicted"/>
<dbReference type="InterPro" id="IPR036097">
    <property type="entry name" value="HisK_dim/P_sf"/>
</dbReference>
<organism evidence="10 11">
    <name type="scientific">Bacillus infantis</name>
    <dbReference type="NCBI Taxonomy" id="324767"/>
    <lineage>
        <taxon>Bacteria</taxon>
        <taxon>Bacillati</taxon>
        <taxon>Bacillota</taxon>
        <taxon>Bacilli</taxon>
        <taxon>Bacillales</taxon>
        <taxon>Bacillaceae</taxon>
        <taxon>Bacillus</taxon>
    </lineage>
</organism>
<keyword evidence="4" id="KW-0808">Transferase</keyword>
<dbReference type="EMBL" id="VTER01000005">
    <property type="protein sequence ID" value="TYS48495.1"/>
    <property type="molecule type" value="Genomic_DNA"/>
</dbReference>
<dbReference type="InterPro" id="IPR005467">
    <property type="entry name" value="His_kinase_dom"/>
</dbReference>
<feature type="domain" description="Histidine kinase" evidence="9">
    <location>
        <begin position="360"/>
        <end position="564"/>
    </location>
</feature>
<dbReference type="CDD" id="cd00082">
    <property type="entry name" value="HisKA"/>
    <property type="match status" value="1"/>
</dbReference>
<gene>
    <name evidence="10" type="ORF">FZD51_10230</name>
</gene>
<dbReference type="Pfam" id="PF00512">
    <property type="entry name" value="HisKA"/>
    <property type="match status" value="1"/>
</dbReference>
<evidence type="ECO:0000256" key="2">
    <source>
        <dbReference type="ARBA" id="ARBA00012438"/>
    </source>
</evidence>
<dbReference type="EC" id="2.7.13.3" evidence="2"/>
<evidence type="ECO:0000259" key="9">
    <source>
        <dbReference type="PROSITE" id="PS50109"/>
    </source>
</evidence>
<protein>
    <recommendedName>
        <fullName evidence="2">histidine kinase</fullName>
        <ecNumber evidence="2">2.7.13.3</ecNumber>
    </recommendedName>
</protein>
<dbReference type="Pfam" id="PF02518">
    <property type="entry name" value="HATPase_c"/>
    <property type="match status" value="1"/>
</dbReference>
<dbReference type="PANTHER" id="PTHR43065:SF10">
    <property type="entry name" value="PEROXIDE STRESS-ACTIVATED HISTIDINE KINASE MAK3"/>
    <property type="match status" value="1"/>
</dbReference>
<dbReference type="InterPro" id="IPR004358">
    <property type="entry name" value="Sig_transdc_His_kin-like_C"/>
</dbReference>
<dbReference type="SUPFAM" id="SSF55874">
    <property type="entry name" value="ATPase domain of HSP90 chaperone/DNA topoisomerase II/histidine kinase"/>
    <property type="match status" value="1"/>
</dbReference>
<dbReference type="PROSITE" id="PS50109">
    <property type="entry name" value="HIS_KIN"/>
    <property type="match status" value="1"/>
</dbReference>
<evidence type="ECO:0000256" key="4">
    <source>
        <dbReference type="ARBA" id="ARBA00022679"/>
    </source>
</evidence>
<dbReference type="Gene3D" id="1.10.287.130">
    <property type="match status" value="1"/>
</dbReference>
<evidence type="ECO:0000256" key="7">
    <source>
        <dbReference type="ARBA" id="ARBA00022840"/>
    </source>
</evidence>
<evidence type="ECO:0000256" key="5">
    <source>
        <dbReference type="ARBA" id="ARBA00022741"/>
    </source>
</evidence>